<dbReference type="RefSeq" id="WP_266350543.1">
    <property type="nucleotide sequence ID" value="NZ_JAPKNG010000006.1"/>
</dbReference>
<evidence type="ECO:0000256" key="2">
    <source>
        <dbReference type="ARBA" id="ARBA00022475"/>
    </source>
</evidence>
<name>A0ABU0HBJ2_9HYPH</name>
<feature type="transmembrane region" description="Helical" evidence="8">
    <location>
        <begin position="100"/>
        <end position="119"/>
    </location>
</feature>
<evidence type="ECO:0000256" key="5">
    <source>
        <dbReference type="ARBA" id="ARBA00022989"/>
    </source>
</evidence>
<comment type="similarity">
    <text evidence="7">Belongs to the glycosyltransferase 87 family.</text>
</comment>
<dbReference type="InterPro" id="IPR018584">
    <property type="entry name" value="GT87"/>
</dbReference>
<keyword evidence="6 8" id="KW-0472">Membrane</keyword>
<keyword evidence="10" id="KW-1185">Reference proteome</keyword>
<gene>
    <name evidence="9" type="ORF">QO014_004056</name>
</gene>
<keyword evidence="4 8" id="KW-0812">Transmembrane</keyword>
<keyword evidence="5 8" id="KW-1133">Transmembrane helix</keyword>
<feature type="transmembrane region" description="Helical" evidence="8">
    <location>
        <begin position="368"/>
        <end position="387"/>
    </location>
</feature>
<keyword evidence="3" id="KW-0808">Transferase</keyword>
<feature type="transmembrane region" description="Helical" evidence="8">
    <location>
        <begin position="269"/>
        <end position="287"/>
    </location>
</feature>
<dbReference type="Pfam" id="PF09594">
    <property type="entry name" value="GT87"/>
    <property type="match status" value="1"/>
</dbReference>
<evidence type="ECO:0000256" key="4">
    <source>
        <dbReference type="ARBA" id="ARBA00022692"/>
    </source>
</evidence>
<evidence type="ECO:0008006" key="11">
    <source>
        <dbReference type="Google" id="ProtNLM"/>
    </source>
</evidence>
<accession>A0ABU0HBJ2</accession>
<comment type="subcellular location">
    <subcellularLocation>
        <location evidence="1">Cell membrane</location>
        <topology evidence="1">Multi-pass membrane protein</topology>
    </subcellularLocation>
</comment>
<feature type="transmembrane region" description="Helical" evidence="8">
    <location>
        <begin position="174"/>
        <end position="198"/>
    </location>
</feature>
<feature type="transmembrane region" description="Helical" evidence="8">
    <location>
        <begin position="131"/>
        <end position="149"/>
    </location>
</feature>
<evidence type="ECO:0000256" key="6">
    <source>
        <dbReference type="ARBA" id="ARBA00023136"/>
    </source>
</evidence>
<keyword evidence="2" id="KW-1003">Cell membrane</keyword>
<feature type="transmembrane region" description="Helical" evidence="8">
    <location>
        <begin position="343"/>
        <end position="362"/>
    </location>
</feature>
<proteinExistence type="inferred from homology"/>
<organism evidence="9 10">
    <name type="scientific">Kaistia dalseonensis</name>
    <dbReference type="NCBI Taxonomy" id="410840"/>
    <lineage>
        <taxon>Bacteria</taxon>
        <taxon>Pseudomonadati</taxon>
        <taxon>Pseudomonadota</taxon>
        <taxon>Alphaproteobacteria</taxon>
        <taxon>Hyphomicrobiales</taxon>
        <taxon>Kaistiaceae</taxon>
        <taxon>Kaistia</taxon>
    </lineage>
</organism>
<evidence type="ECO:0000313" key="10">
    <source>
        <dbReference type="Proteomes" id="UP001241603"/>
    </source>
</evidence>
<evidence type="ECO:0000256" key="1">
    <source>
        <dbReference type="ARBA" id="ARBA00004651"/>
    </source>
</evidence>
<reference evidence="9 10" key="1">
    <citation type="submission" date="2023-07" db="EMBL/GenBank/DDBJ databases">
        <title>Genomic Encyclopedia of Type Strains, Phase IV (KMG-IV): sequencing the most valuable type-strain genomes for metagenomic binning, comparative biology and taxonomic classification.</title>
        <authorList>
            <person name="Goeker M."/>
        </authorList>
    </citation>
    <scope>NUCLEOTIDE SEQUENCE [LARGE SCALE GENOMIC DNA]</scope>
    <source>
        <strain evidence="9 10">B6-8</strain>
    </source>
</reference>
<dbReference type="EMBL" id="JAUSVO010000006">
    <property type="protein sequence ID" value="MDQ0439650.1"/>
    <property type="molecule type" value="Genomic_DNA"/>
</dbReference>
<evidence type="ECO:0000256" key="3">
    <source>
        <dbReference type="ARBA" id="ARBA00022679"/>
    </source>
</evidence>
<feature type="transmembrane region" description="Helical" evidence="8">
    <location>
        <begin position="318"/>
        <end position="336"/>
    </location>
</feature>
<protein>
    <recommendedName>
        <fullName evidence="11">DUF2029 domain-containing protein</fullName>
    </recommendedName>
</protein>
<feature type="transmembrane region" description="Helical" evidence="8">
    <location>
        <begin position="205"/>
        <end position="222"/>
    </location>
</feature>
<evidence type="ECO:0000256" key="7">
    <source>
        <dbReference type="ARBA" id="ARBA00024033"/>
    </source>
</evidence>
<comment type="caution">
    <text evidence="9">The sequence shown here is derived from an EMBL/GenBank/DDBJ whole genome shotgun (WGS) entry which is preliminary data.</text>
</comment>
<dbReference type="Proteomes" id="UP001241603">
    <property type="component" value="Unassembled WGS sequence"/>
</dbReference>
<evidence type="ECO:0000313" key="9">
    <source>
        <dbReference type="EMBL" id="MDQ0439650.1"/>
    </source>
</evidence>
<feature type="transmembrane region" description="Helical" evidence="8">
    <location>
        <begin position="294"/>
        <end position="312"/>
    </location>
</feature>
<feature type="transmembrane region" description="Helical" evidence="8">
    <location>
        <begin position="20"/>
        <end position="44"/>
    </location>
</feature>
<sequence length="399" mass="43211">MSNVNIATAGAGSRDPLDRLLPVAGVVGLALFVLFNLVVVVLVLRDPSASSVVPVYRNGALGWWRGEDIFGAGREGFLYLPSFAVLYTPFALLGPNVGDALWRVVSVVLLAFALWRASILAMPSMPARDRLLVFGAALLFLMPSAFSALRNGQATTILTALMLLSALSIAERRWWLAALLLGLAFAIKPLAFVMMLLVGVLYPKLGWRLLVVTIGVLLLPLVNPDPVVAFHLYGLGIQKIMVAGDPGEGAWADITGLLHSLGIWLSDPVLTAIRIVIAAVVLGLAYITKRRRDGLDAAIDIFALSVVYLMLMNPRTEANTYIMFGSVLAVYASIVWNRDRLAGPTWFLGAIAFGFLVQALTFKLTNLWLQPLLCLAFLPFLVWRCLAAPQAATTSARTR</sequence>
<evidence type="ECO:0000256" key="8">
    <source>
        <dbReference type="SAM" id="Phobius"/>
    </source>
</evidence>